<keyword evidence="3" id="KW-0547">Nucleotide-binding</keyword>
<feature type="compositionally biased region" description="Polar residues" evidence="6">
    <location>
        <begin position="26"/>
        <end position="44"/>
    </location>
</feature>
<dbReference type="PANTHER" id="PTHR24056">
    <property type="entry name" value="CELL DIVISION PROTEIN KINASE"/>
    <property type="match status" value="1"/>
</dbReference>
<keyword evidence="9" id="KW-1185">Reference proteome</keyword>
<feature type="domain" description="Protein kinase" evidence="7">
    <location>
        <begin position="240"/>
        <end position="477"/>
    </location>
</feature>
<dbReference type="InterPro" id="IPR050108">
    <property type="entry name" value="CDK"/>
</dbReference>
<dbReference type="AlphaFoldDB" id="A9V8Z3"/>
<feature type="compositionally biased region" description="Low complexity" evidence="6">
    <location>
        <begin position="7"/>
        <end position="17"/>
    </location>
</feature>
<dbReference type="SMART" id="SM00220">
    <property type="entry name" value="S_TKc"/>
    <property type="match status" value="1"/>
</dbReference>
<dbReference type="Proteomes" id="UP000001357">
    <property type="component" value="Unassembled WGS sequence"/>
</dbReference>
<protein>
    <recommendedName>
        <fullName evidence="7">Protein kinase domain-containing protein</fullName>
    </recommendedName>
</protein>
<dbReference type="Gene3D" id="1.10.510.10">
    <property type="entry name" value="Transferase(Phosphotransferase) domain 1"/>
    <property type="match status" value="1"/>
</dbReference>
<feature type="compositionally biased region" description="Polar residues" evidence="6">
    <location>
        <begin position="158"/>
        <end position="171"/>
    </location>
</feature>
<reference evidence="8 9" key="1">
    <citation type="journal article" date="2008" name="Nature">
        <title>The genome of the choanoflagellate Monosiga brevicollis and the origin of metazoans.</title>
        <authorList>
            <consortium name="JGI Sequencing"/>
            <person name="King N."/>
            <person name="Westbrook M.J."/>
            <person name="Young S.L."/>
            <person name="Kuo A."/>
            <person name="Abedin M."/>
            <person name="Chapman J."/>
            <person name="Fairclough S."/>
            <person name="Hellsten U."/>
            <person name="Isogai Y."/>
            <person name="Letunic I."/>
            <person name="Marr M."/>
            <person name="Pincus D."/>
            <person name="Putnam N."/>
            <person name="Rokas A."/>
            <person name="Wright K.J."/>
            <person name="Zuzow R."/>
            <person name="Dirks W."/>
            <person name="Good M."/>
            <person name="Goodstein D."/>
            <person name="Lemons D."/>
            <person name="Li W."/>
            <person name="Lyons J.B."/>
            <person name="Morris A."/>
            <person name="Nichols S."/>
            <person name="Richter D.J."/>
            <person name="Salamov A."/>
            <person name="Bork P."/>
            <person name="Lim W.A."/>
            <person name="Manning G."/>
            <person name="Miller W.T."/>
            <person name="McGinnis W."/>
            <person name="Shapiro H."/>
            <person name="Tjian R."/>
            <person name="Grigoriev I.V."/>
            <person name="Rokhsar D."/>
        </authorList>
    </citation>
    <scope>NUCLEOTIDE SEQUENCE [LARGE SCALE GENOMIC DNA]</scope>
    <source>
        <strain evidence="9">MX1 / ATCC 50154</strain>
    </source>
</reference>
<dbReference type="Gene3D" id="3.30.200.20">
    <property type="entry name" value="Phosphorylase Kinase, domain 1"/>
    <property type="match status" value="1"/>
</dbReference>
<proteinExistence type="predicted"/>
<dbReference type="InParanoid" id="A9V8Z3"/>
<keyword evidence="1" id="KW-0723">Serine/threonine-protein kinase</keyword>
<sequence length="477" mass="52207">MESSDQLLPAPLRSSPRTLRRRISSQAHSTPASKSQRTKSQTPIANDRVRRPLQLEEAGVMAGRDESIHNKSPTVAMTAATSSHAPAQASSSASTASVSAVLPSRSAHRSLSLSDVAQRAPALPVVDRFSPRRPDRPKPQLASNGEEAPAAHRRLETTPDTVEPQNATPATNRPRRLGLRCNLTSLFDAAASTEDSCELSTRDADRRPVPVHVSHRNQSQHQPTQAPAASPVRQATAVPPALLQRLGSMAHLGYDAQLQSPVIIRNYATTHQGVDPRFLHEVQMLREVKHPNLLTGLQIYTQADAAYISLPIVDYDLSEAISLIHHPGREWCQQSHVLADHYLHQILAGLAHLHERLIVHSDLRPETIRVSCTHHVRIGGLAAAQRLPTAQSWPLGLNKHTLFPLDSQIAQLFAIFRCLGTPTSEGLLRLDPAQRASARELLRSLSDVVPEELQVANFAEHMRFRAARAAGPMLSAH</sequence>
<name>A9V8Z3_MONBE</name>
<evidence type="ECO:0000313" key="8">
    <source>
        <dbReference type="EMBL" id="EDQ85962.1"/>
    </source>
</evidence>
<dbReference type="RefSeq" id="XP_001749156.1">
    <property type="nucleotide sequence ID" value="XM_001749104.1"/>
</dbReference>
<evidence type="ECO:0000259" key="7">
    <source>
        <dbReference type="PROSITE" id="PS50011"/>
    </source>
</evidence>
<organism evidence="8 9">
    <name type="scientific">Monosiga brevicollis</name>
    <name type="common">Choanoflagellate</name>
    <dbReference type="NCBI Taxonomy" id="81824"/>
    <lineage>
        <taxon>Eukaryota</taxon>
        <taxon>Choanoflagellata</taxon>
        <taxon>Craspedida</taxon>
        <taxon>Salpingoecidae</taxon>
        <taxon>Monosiga</taxon>
    </lineage>
</organism>
<feature type="compositionally biased region" description="Polar residues" evidence="6">
    <location>
        <begin position="216"/>
        <end position="227"/>
    </location>
</feature>
<dbReference type="GeneID" id="5894395"/>
<evidence type="ECO:0000256" key="1">
    <source>
        <dbReference type="ARBA" id="ARBA00022527"/>
    </source>
</evidence>
<evidence type="ECO:0000313" key="9">
    <source>
        <dbReference type="Proteomes" id="UP000001357"/>
    </source>
</evidence>
<evidence type="ECO:0000256" key="5">
    <source>
        <dbReference type="ARBA" id="ARBA00022840"/>
    </source>
</evidence>
<evidence type="ECO:0000256" key="2">
    <source>
        <dbReference type="ARBA" id="ARBA00022679"/>
    </source>
</evidence>
<dbReference type="InterPro" id="IPR011009">
    <property type="entry name" value="Kinase-like_dom_sf"/>
</dbReference>
<feature type="compositionally biased region" description="Basic and acidic residues" evidence="6">
    <location>
        <begin position="129"/>
        <end position="138"/>
    </location>
</feature>
<keyword evidence="2" id="KW-0808">Transferase</keyword>
<dbReference type="EMBL" id="CH991569">
    <property type="protein sequence ID" value="EDQ85962.1"/>
    <property type="molecule type" value="Genomic_DNA"/>
</dbReference>
<keyword evidence="5" id="KW-0067">ATP-binding</keyword>
<dbReference type="STRING" id="81824.A9V8Z3"/>
<dbReference type="KEGG" id="mbr:MONBRDRAFT_28714"/>
<feature type="region of interest" description="Disordered" evidence="6">
    <location>
        <begin position="1"/>
        <end position="53"/>
    </location>
</feature>
<dbReference type="PROSITE" id="PS50011">
    <property type="entry name" value="PROTEIN_KINASE_DOM"/>
    <property type="match status" value="1"/>
</dbReference>
<gene>
    <name evidence="8" type="ORF">MONBRDRAFT_28714</name>
</gene>
<dbReference type="GO" id="GO:0004674">
    <property type="term" value="F:protein serine/threonine kinase activity"/>
    <property type="evidence" value="ECO:0007669"/>
    <property type="project" value="UniProtKB-KW"/>
</dbReference>
<dbReference type="eggNOG" id="KOG0594">
    <property type="taxonomic scope" value="Eukaryota"/>
</dbReference>
<dbReference type="PANTHER" id="PTHR24056:SF495">
    <property type="entry name" value="CYCLIN-DEPENDENT KINASE 8-RELATED"/>
    <property type="match status" value="1"/>
</dbReference>
<dbReference type="Pfam" id="PF00069">
    <property type="entry name" value="Pkinase"/>
    <property type="match status" value="1"/>
</dbReference>
<accession>A9V8Z3</accession>
<evidence type="ECO:0000256" key="3">
    <source>
        <dbReference type="ARBA" id="ARBA00022741"/>
    </source>
</evidence>
<dbReference type="GO" id="GO:0005524">
    <property type="term" value="F:ATP binding"/>
    <property type="evidence" value="ECO:0007669"/>
    <property type="project" value="UniProtKB-KW"/>
</dbReference>
<dbReference type="InterPro" id="IPR000719">
    <property type="entry name" value="Prot_kinase_dom"/>
</dbReference>
<feature type="region of interest" description="Disordered" evidence="6">
    <location>
        <begin position="192"/>
        <end position="232"/>
    </location>
</feature>
<evidence type="ECO:0000256" key="4">
    <source>
        <dbReference type="ARBA" id="ARBA00022777"/>
    </source>
</evidence>
<dbReference type="SUPFAM" id="SSF56112">
    <property type="entry name" value="Protein kinase-like (PK-like)"/>
    <property type="match status" value="1"/>
</dbReference>
<feature type="region of interest" description="Disordered" evidence="6">
    <location>
        <begin position="124"/>
        <end position="176"/>
    </location>
</feature>
<keyword evidence="4" id="KW-0418">Kinase</keyword>
<evidence type="ECO:0000256" key="6">
    <source>
        <dbReference type="SAM" id="MobiDB-lite"/>
    </source>
</evidence>